<organism evidence="3 4">
    <name type="scientific">Drosophila madeirensis</name>
    <name type="common">Fruit fly</name>
    <dbReference type="NCBI Taxonomy" id="30013"/>
    <lineage>
        <taxon>Eukaryota</taxon>
        <taxon>Metazoa</taxon>
        <taxon>Ecdysozoa</taxon>
        <taxon>Arthropoda</taxon>
        <taxon>Hexapoda</taxon>
        <taxon>Insecta</taxon>
        <taxon>Pterygota</taxon>
        <taxon>Neoptera</taxon>
        <taxon>Endopterygota</taxon>
        <taxon>Diptera</taxon>
        <taxon>Brachycera</taxon>
        <taxon>Muscomorpha</taxon>
        <taxon>Ephydroidea</taxon>
        <taxon>Drosophilidae</taxon>
        <taxon>Drosophila</taxon>
        <taxon>Sophophora</taxon>
    </lineage>
</organism>
<keyword evidence="4" id="KW-1185">Reference proteome</keyword>
<evidence type="ECO:0000313" key="4">
    <source>
        <dbReference type="Proteomes" id="UP001500889"/>
    </source>
</evidence>
<sequence>MHGYGGLANSFLASPLWQPLSKLSYSAYIFHMFIESLNGGITRTNTFFSDYQVMLRFWGDFGFTLLLAFFVYILIEAPFGNLESLLLPTHRTKKKLDLDAQQKTVEAIEAPATDSPPALVTKSPLPEVKTKEKPTNN</sequence>
<protein>
    <submittedName>
        <fullName evidence="3">Nose resistant to fluoxetine protein 6</fullName>
    </submittedName>
</protein>
<evidence type="ECO:0000256" key="2">
    <source>
        <dbReference type="SAM" id="Phobius"/>
    </source>
</evidence>
<evidence type="ECO:0000313" key="3">
    <source>
        <dbReference type="EMBL" id="BFF99901.1"/>
    </source>
</evidence>
<feature type="compositionally biased region" description="Basic and acidic residues" evidence="1">
    <location>
        <begin position="128"/>
        <end position="137"/>
    </location>
</feature>
<dbReference type="PANTHER" id="PTHR11161">
    <property type="entry name" value="O-ACYLTRANSFERASE"/>
    <property type="match status" value="1"/>
</dbReference>
<feature type="region of interest" description="Disordered" evidence="1">
    <location>
        <begin position="107"/>
        <end position="137"/>
    </location>
</feature>
<feature type="transmembrane region" description="Helical" evidence="2">
    <location>
        <begin position="53"/>
        <end position="75"/>
    </location>
</feature>
<dbReference type="PANTHER" id="PTHR11161:SF0">
    <property type="entry name" value="O-ACYLTRANSFERASE LIKE PROTEIN"/>
    <property type="match status" value="1"/>
</dbReference>
<proteinExistence type="predicted"/>
<dbReference type="Proteomes" id="UP001500889">
    <property type="component" value="Chromosome A"/>
</dbReference>
<dbReference type="AlphaFoldDB" id="A0AAU9FWS8"/>
<keyword evidence="2" id="KW-0812">Transmembrane</keyword>
<keyword evidence="2" id="KW-1133">Transmembrane helix</keyword>
<dbReference type="EMBL" id="AP029266">
    <property type="protein sequence ID" value="BFF99901.1"/>
    <property type="molecule type" value="Genomic_DNA"/>
</dbReference>
<gene>
    <name evidence="3" type="ORF">DMAD_00032</name>
</gene>
<name>A0AAU9FWS8_DROMD</name>
<evidence type="ECO:0000256" key="1">
    <source>
        <dbReference type="SAM" id="MobiDB-lite"/>
    </source>
</evidence>
<keyword evidence="2" id="KW-0472">Membrane</keyword>
<reference evidence="3 4" key="1">
    <citation type="submission" date="2024-02" db="EMBL/GenBank/DDBJ databases">
        <title>A chromosome-level genome assembly of Drosophila madeirensis, a fruit fly species endemic to Madeira island.</title>
        <authorList>
            <person name="Tomihara K."/>
            <person name="Llopart A."/>
            <person name="Yamamoto D."/>
        </authorList>
    </citation>
    <scope>NUCLEOTIDE SEQUENCE [LARGE SCALE GENOMIC DNA]</scope>
    <source>
        <strain evidence="3 4">RF1</strain>
    </source>
</reference>
<dbReference type="InterPro" id="IPR052728">
    <property type="entry name" value="O2_lipid_transport_reg"/>
</dbReference>
<accession>A0AAU9FWS8</accession>